<dbReference type="PANTHER" id="PTHR33908:SF11">
    <property type="entry name" value="MEMBRANE PROTEIN"/>
    <property type="match status" value="1"/>
</dbReference>
<comment type="subcellular location">
    <subcellularLocation>
        <location evidence="1">Cell membrane</location>
        <topology evidence="1">Multi-pass membrane protein</topology>
    </subcellularLocation>
</comment>
<feature type="transmembrane region" description="Helical" evidence="8">
    <location>
        <begin position="79"/>
        <end position="106"/>
    </location>
</feature>
<dbReference type="GO" id="GO:0005886">
    <property type="term" value="C:plasma membrane"/>
    <property type="evidence" value="ECO:0007669"/>
    <property type="project" value="UniProtKB-SubCell"/>
</dbReference>
<feature type="transmembrane region" description="Helical" evidence="8">
    <location>
        <begin position="306"/>
        <end position="328"/>
    </location>
</feature>
<feature type="transmembrane region" description="Helical" evidence="8">
    <location>
        <begin position="242"/>
        <end position="259"/>
    </location>
</feature>
<dbReference type="Pfam" id="PF13231">
    <property type="entry name" value="PMT_2"/>
    <property type="match status" value="1"/>
</dbReference>
<organism evidence="10 11">
    <name type="scientific">Dictyobacter kobayashii</name>
    <dbReference type="NCBI Taxonomy" id="2014872"/>
    <lineage>
        <taxon>Bacteria</taxon>
        <taxon>Bacillati</taxon>
        <taxon>Chloroflexota</taxon>
        <taxon>Ktedonobacteria</taxon>
        <taxon>Ktedonobacterales</taxon>
        <taxon>Dictyobacteraceae</taxon>
        <taxon>Dictyobacter</taxon>
    </lineage>
</organism>
<keyword evidence="5 8" id="KW-0812">Transmembrane</keyword>
<feature type="transmembrane region" description="Helical" evidence="8">
    <location>
        <begin position="271"/>
        <end position="294"/>
    </location>
</feature>
<accession>A0A402AN95</accession>
<sequence length="600" mass="67323">MTALLAIAAVLLTYFFTRRYYGRLAATLAALLYATASVPVFYSRFMWNQNMLLFLVPLLIWFLFRGAVARRAFWLFPSVVLIGLLVQFHASSIVLVAPLLVALVLAPRRTLRWYDIVLSIAGLLFIYAPYIVWLFQTHFQDIYTLLHTAKGKTLIDAQALLFYLQFLGPLPDPITNKLSLVYPYMSAFSWLQPLVVLLVIGGAVLALVLALKPRRSEAVVVTRPSFLAGIGRWWSDLRQSPFRCGLLILLIWQIVPLLYLTRHDIVLHLHYFIMFMPGPFILVGFFLAQIFNWLRLRSVSLQLVRLGWLVVCVLLVGAQFLFAFGYVYDASHGRYVDTTWSGQYYSDLASLQASMRDADQLAQQRHLNHVYVSADLGTQVAFLYLAGQMKTPTSVVDDSCLVVPGAQNGAAILLTAPHSHRLDLIRGYAHATQVATSPHPGGPPFNLYVLQPGSSALQGNANFTQELNFMDIRTFNNGQRNILASRWQLLRSAPAGYRTSYNYTFENLVQGSNAAPASRTCSFSAMRAGDQVIVPLGNPAQPPTRMQVTAFATLPTILSYNLLGAFPLQFDTFQRYDTPRKMLQSKSGLDYIPVHLPKKL</sequence>
<dbReference type="GO" id="GO:0009103">
    <property type="term" value="P:lipopolysaccharide biosynthetic process"/>
    <property type="evidence" value="ECO:0007669"/>
    <property type="project" value="UniProtKB-ARBA"/>
</dbReference>
<feature type="transmembrane region" description="Helical" evidence="8">
    <location>
        <begin position="190"/>
        <end position="211"/>
    </location>
</feature>
<keyword evidence="3" id="KW-0328">Glycosyltransferase</keyword>
<evidence type="ECO:0000256" key="5">
    <source>
        <dbReference type="ARBA" id="ARBA00022692"/>
    </source>
</evidence>
<keyword evidence="4" id="KW-0808">Transferase</keyword>
<evidence type="ECO:0000313" key="11">
    <source>
        <dbReference type="Proteomes" id="UP000287188"/>
    </source>
</evidence>
<comment type="caution">
    <text evidence="10">The sequence shown here is derived from an EMBL/GenBank/DDBJ whole genome shotgun (WGS) entry which is preliminary data.</text>
</comment>
<protein>
    <recommendedName>
        <fullName evidence="9">Glycosyltransferase RgtA/B/C/D-like domain-containing protein</fullName>
    </recommendedName>
</protein>
<dbReference type="AlphaFoldDB" id="A0A402AN95"/>
<dbReference type="GO" id="GO:0016763">
    <property type="term" value="F:pentosyltransferase activity"/>
    <property type="evidence" value="ECO:0007669"/>
    <property type="project" value="TreeGrafter"/>
</dbReference>
<name>A0A402AN95_9CHLR</name>
<gene>
    <name evidence="10" type="ORF">KDK_42500</name>
</gene>
<feature type="domain" description="Glycosyltransferase RgtA/B/C/D-like" evidence="9">
    <location>
        <begin position="2"/>
        <end position="133"/>
    </location>
</feature>
<evidence type="ECO:0000256" key="2">
    <source>
        <dbReference type="ARBA" id="ARBA00022475"/>
    </source>
</evidence>
<feature type="transmembrane region" description="Helical" evidence="8">
    <location>
        <begin position="52"/>
        <end position="73"/>
    </location>
</feature>
<keyword evidence="11" id="KW-1185">Reference proteome</keyword>
<dbReference type="InterPro" id="IPR050297">
    <property type="entry name" value="LipidA_mod_glycosyltrf_83"/>
</dbReference>
<evidence type="ECO:0000256" key="3">
    <source>
        <dbReference type="ARBA" id="ARBA00022676"/>
    </source>
</evidence>
<dbReference type="InterPro" id="IPR038731">
    <property type="entry name" value="RgtA/B/C-like"/>
</dbReference>
<evidence type="ECO:0000256" key="8">
    <source>
        <dbReference type="SAM" id="Phobius"/>
    </source>
</evidence>
<keyword evidence="2" id="KW-1003">Cell membrane</keyword>
<reference evidence="11" key="1">
    <citation type="submission" date="2018-12" db="EMBL/GenBank/DDBJ databases">
        <title>Tengunoibacter tsumagoiensis gen. nov., sp. nov., Dictyobacter kobayashii sp. nov., D. alpinus sp. nov., and D. joshuensis sp. nov. and description of Dictyobacteraceae fam. nov. within the order Ktedonobacterales isolated from Tengu-no-mugimeshi.</title>
        <authorList>
            <person name="Wang C.M."/>
            <person name="Zheng Y."/>
            <person name="Sakai Y."/>
            <person name="Toyoda A."/>
            <person name="Minakuchi Y."/>
            <person name="Abe K."/>
            <person name="Yokota A."/>
            <person name="Yabe S."/>
        </authorList>
    </citation>
    <scope>NUCLEOTIDE SEQUENCE [LARGE SCALE GENOMIC DNA]</scope>
    <source>
        <strain evidence="11">Uno11</strain>
    </source>
</reference>
<keyword evidence="6 8" id="KW-1133">Transmembrane helix</keyword>
<keyword evidence="7 8" id="KW-0472">Membrane</keyword>
<feature type="transmembrane region" description="Helical" evidence="8">
    <location>
        <begin position="27"/>
        <end position="45"/>
    </location>
</feature>
<dbReference type="PANTHER" id="PTHR33908">
    <property type="entry name" value="MANNOSYLTRANSFERASE YKCB-RELATED"/>
    <property type="match status" value="1"/>
</dbReference>
<evidence type="ECO:0000313" key="10">
    <source>
        <dbReference type="EMBL" id="GCE20450.1"/>
    </source>
</evidence>
<feature type="transmembrane region" description="Helical" evidence="8">
    <location>
        <begin position="113"/>
        <end position="135"/>
    </location>
</feature>
<evidence type="ECO:0000256" key="4">
    <source>
        <dbReference type="ARBA" id="ARBA00022679"/>
    </source>
</evidence>
<dbReference type="Proteomes" id="UP000287188">
    <property type="component" value="Unassembled WGS sequence"/>
</dbReference>
<evidence type="ECO:0000256" key="7">
    <source>
        <dbReference type="ARBA" id="ARBA00023136"/>
    </source>
</evidence>
<evidence type="ECO:0000256" key="1">
    <source>
        <dbReference type="ARBA" id="ARBA00004651"/>
    </source>
</evidence>
<dbReference type="EMBL" id="BIFS01000001">
    <property type="protein sequence ID" value="GCE20450.1"/>
    <property type="molecule type" value="Genomic_DNA"/>
</dbReference>
<evidence type="ECO:0000259" key="9">
    <source>
        <dbReference type="Pfam" id="PF13231"/>
    </source>
</evidence>
<proteinExistence type="predicted"/>
<evidence type="ECO:0000256" key="6">
    <source>
        <dbReference type="ARBA" id="ARBA00022989"/>
    </source>
</evidence>